<dbReference type="EMBL" id="CP042905">
    <property type="protein sequence ID" value="QEE15417.1"/>
    <property type="molecule type" value="Genomic_DNA"/>
</dbReference>
<evidence type="ECO:0000313" key="2">
    <source>
        <dbReference type="Proteomes" id="UP000321408"/>
    </source>
</evidence>
<accession>A0A5B9D995</accession>
<dbReference type="SUPFAM" id="SSF56399">
    <property type="entry name" value="ADP-ribosylation"/>
    <property type="match status" value="1"/>
</dbReference>
<keyword evidence="2" id="KW-1185">Reference proteome</keyword>
<name>A0A5B9D995_9ARCH</name>
<gene>
    <name evidence="1" type="ORF">DSAG12_01242</name>
</gene>
<protein>
    <submittedName>
        <fullName evidence="1">DUF2441 domain-containing protein</fullName>
    </submittedName>
</protein>
<dbReference type="InterPro" id="IPR018840">
    <property type="entry name" value="DUF2441"/>
</dbReference>
<dbReference type="GeneID" id="41329234"/>
<reference evidence="1 2" key="1">
    <citation type="journal article" date="2020" name="Nature">
        <title>Isolation of an archaeon at the prokaryote-eukaryote interface.</title>
        <authorList>
            <person name="Imachi H."/>
            <person name="Nobu M.K."/>
            <person name="Nakahara N."/>
            <person name="Morono Y."/>
            <person name="Ogawara M."/>
            <person name="Takaki Y."/>
            <person name="Takano Y."/>
            <person name="Uematsu K."/>
            <person name="Ikuta T."/>
            <person name="Ito M."/>
            <person name="Matsui Y."/>
            <person name="Miyazaki M."/>
            <person name="Murata K."/>
            <person name="Saito Y."/>
            <person name="Sakai S."/>
            <person name="Song C."/>
            <person name="Tasumi E."/>
            <person name="Yamanaka Y."/>
            <person name="Yamaguchi T."/>
            <person name="Kamagata Y."/>
            <person name="Tamaki H."/>
            <person name="Takai K."/>
        </authorList>
    </citation>
    <scope>NUCLEOTIDE SEQUENCE [LARGE SCALE GENOMIC DNA]</scope>
    <source>
        <strain evidence="1 2">MK-D1</strain>
    </source>
</reference>
<dbReference type="Pfam" id="PF10386">
    <property type="entry name" value="DUF2441"/>
    <property type="match status" value="1"/>
</dbReference>
<dbReference type="KEGG" id="psyt:DSAG12_01242"/>
<proteinExistence type="predicted"/>
<organism evidence="1 2">
    <name type="scientific">Promethearchaeum syntrophicum</name>
    <dbReference type="NCBI Taxonomy" id="2594042"/>
    <lineage>
        <taxon>Archaea</taxon>
        <taxon>Promethearchaeati</taxon>
        <taxon>Promethearchaeota</taxon>
        <taxon>Promethearchaeia</taxon>
        <taxon>Promethearchaeales</taxon>
        <taxon>Promethearchaeaceae</taxon>
        <taxon>Promethearchaeum</taxon>
    </lineage>
</organism>
<sequence>MQVNNKIYYHIQRKDPNQPYWNIGEVLTGPAGPKNYFIESVLNQEYSRYAGEGLYWDSDILSHYAAVQMGFETKFSKMDNSYFNPEGILRMSYTMINHYLRVLRELIFETVREKSFPHLISRWGCIWLIPSKKGIGFWIKKLGIADLSQCRIYKVKCTGEIHRGHEKHLQVESMSVPNFEENAIKYWTGGGKDSSYNDEVIFWGNVEFIEIIDY</sequence>
<evidence type="ECO:0000313" key="1">
    <source>
        <dbReference type="EMBL" id="QEE15417.1"/>
    </source>
</evidence>
<dbReference type="Proteomes" id="UP000321408">
    <property type="component" value="Chromosome"/>
</dbReference>
<reference evidence="1 2" key="2">
    <citation type="journal article" date="2024" name="Int. J. Syst. Evol. Microbiol.">
        <title>Promethearchaeum syntrophicum gen. nov., sp. nov., an anaerobic, obligately syntrophic archaeon, the first isolate of the lineage 'Asgard' archaea, and proposal of the new archaeal phylum Promethearchaeota phyl. nov. and kingdom Promethearchaeati regn. nov.</title>
        <authorList>
            <person name="Imachi H."/>
            <person name="Nobu M.K."/>
            <person name="Kato S."/>
            <person name="Takaki Y."/>
            <person name="Miyazaki M."/>
            <person name="Miyata M."/>
            <person name="Ogawara M."/>
            <person name="Saito Y."/>
            <person name="Sakai S."/>
            <person name="Tahara Y.O."/>
            <person name="Takano Y."/>
            <person name="Tasumi E."/>
            <person name="Uematsu K."/>
            <person name="Yoshimura T."/>
            <person name="Itoh T."/>
            <person name="Ohkuma M."/>
            <person name="Takai K."/>
        </authorList>
    </citation>
    <scope>NUCLEOTIDE SEQUENCE [LARGE SCALE GENOMIC DNA]</scope>
    <source>
        <strain evidence="1 2">MK-D1</strain>
    </source>
</reference>
<dbReference type="RefSeq" id="WP_147662325.1">
    <property type="nucleotide sequence ID" value="NZ_CP042905.2"/>
</dbReference>
<dbReference type="AlphaFoldDB" id="A0A5B9D995"/>